<proteinExistence type="predicted"/>
<dbReference type="OrthoDB" id="9328070at2759"/>
<feature type="compositionally biased region" description="Polar residues" evidence="1">
    <location>
        <begin position="47"/>
        <end position="59"/>
    </location>
</feature>
<dbReference type="RefSeq" id="XP_018119615.1">
    <property type="nucleotide sequence ID" value="XM_018264126.2"/>
</dbReference>
<name>A0A1L8GCA3_XENLA</name>
<keyword evidence="3" id="KW-1185">Reference proteome</keyword>
<accession>A0A1L8GCA3</accession>
<feature type="signal peptide" evidence="2">
    <location>
        <begin position="1"/>
        <end position="24"/>
    </location>
</feature>
<dbReference type="GeneID" id="108717256"/>
<keyword evidence="2" id="KW-0732">Signal</keyword>
<evidence type="ECO:0000256" key="2">
    <source>
        <dbReference type="SAM" id="SignalP"/>
    </source>
</evidence>
<dbReference type="AlphaFoldDB" id="A0A1L8GCA3"/>
<dbReference type="Proteomes" id="UP000186698">
    <property type="component" value="Chromosome 5L"/>
</dbReference>
<evidence type="ECO:0000313" key="4">
    <source>
        <dbReference type="RefSeq" id="XP_018119615.1"/>
    </source>
</evidence>
<feature type="region of interest" description="Disordered" evidence="1">
    <location>
        <begin position="40"/>
        <end position="59"/>
    </location>
</feature>
<dbReference type="KEGG" id="xla:108717256"/>
<sequence length="214" mass="24395">MCRQWMFSAVLKLWMAVSISLCQSGDDALADLGSGYIIDTLHDQPKEPTSQPRSHPQETNQCQLTFTVPPQEQYVMKATSPVVKEEVTYLHNLLQDTNRVLQSLQYTVNADAQDLGYQEVIDDHNKGIREDNKEFYGTLSKIMQEFHTHMEEDVADVPDERTKLKRNFQMMENLLQTTTLIAEKLDKKAGDLDVALEKQMAKCTTLAYQTTMGS</sequence>
<dbReference type="PaxDb" id="8355-A0A1L8GCA3"/>
<reference evidence="4" key="1">
    <citation type="submission" date="2025-08" db="UniProtKB">
        <authorList>
            <consortium name="RefSeq"/>
        </authorList>
    </citation>
    <scope>IDENTIFICATION</scope>
    <source>
        <strain evidence="4">J_2021</strain>
        <tissue evidence="4">Erythrocytes</tissue>
    </source>
</reference>
<organism evidence="3 4">
    <name type="scientific">Xenopus laevis</name>
    <name type="common">African clawed frog</name>
    <dbReference type="NCBI Taxonomy" id="8355"/>
    <lineage>
        <taxon>Eukaryota</taxon>
        <taxon>Metazoa</taxon>
        <taxon>Chordata</taxon>
        <taxon>Craniata</taxon>
        <taxon>Vertebrata</taxon>
        <taxon>Euteleostomi</taxon>
        <taxon>Amphibia</taxon>
        <taxon>Batrachia</taxon>
        <taxon>Anura</taxon>
        <taxon>Pipoidea</taxon>
        <taxon>Pipidae</taxon>
        <taxon>Xenopodinae</taxon>
        <taxon>Xenopus</taxon>
        <taxon>Xenopus</taxon>
    </lineage>
</organism>
<dbReference type="Bgee" id="108717256">
    <property type="expression patterns" value="Expressed in muscle tissue and 13 other cell types or tissues"/>
</dbReference>
<dbReference type="CTD" id="108717256"/>
<protein>
    <submittedName>
        <fullName evidence="4">Uncharacterized protein LOC108717256</fullName>
    </submittedName>
</protein>
<feature type="chain" id="PRO_5044016873" evidence="2">
    <location>
        <begin position="25"/>
        <end position="214"/>
    </location>
</feature>
<evidence type="ECO:0000256" key="1">
    <source>
        <dbReference type="SAM" id="MobiDB-lite"/>
    </source>
</evidence>
<gene>
    <name evidence="4" type="primary">LOC108717256</name>
</gene>
<evidence type="ECO:0000313" key="3">
    <source>
        <dbReference type="Proteomes" id="UP000186698"/>
    </source>
</evidence>